<proteinExistence type="predicted"/>
<evidence type="ECO:0000313" key="3">
    <source>
        <dbReference type="Proteomes" id="UP001153954"/>
    </source>
</evidence>
<reference evidence="2" key="1">
    <citation type="submission" date="2022-03" db="EMBL/GenBank/DDBJ databases">
        <authorList>
            <person name="Tunstrom K."/>
        </authorList>
    </citation>
    <scope>NUCLEOTIDE SEQUENCE</scope>
</reference>
<sequence>MCRQLVLLYLALISVTNIEGHARTFTRCQLSRELLRYNFPRALISNCKGFENAEMDALANTELISKVPLSSLLPRRAMYVELYLDFDLCALLKELSSL</sequence>
<accession>A0AAU9UGT5</accession>
<dbReference type="AlphaFoldDB" id="A0AAU9UGT5"/>
<name>A0AAU9UGT5_EUPED</name>
<organism evidence="2 3">
    <name type="scientific">Euphydryas editha</name>
    <name type="common">Edith's checkerspot</name>
    <dbReference type="NCBI Taxonomy" id="104508"/>
    <lineage>
        <taxon>Eukaryota</taxon>
        <taxon>Metazoa</taxon>
        <taxon>Ecdysozoa</taxon>
        <taxon>Arthropoda</taxon>
        <taxon>Hexapoda</taxon>
        <taxon>Insecta</taxon>
        <taxon>Pterygota</taxon>
        <taxon>Neoptera</taxon>
        <taxon>Endopterygota</taxon>
        <taxon>Lepidoptera</taxon>
        <taxon>Glossata</taxon>
        <taxon>Ditrysia</taxon>
        <taxon>Papilionoidea</taxon>
        <taxon>Nymphalidae</taxon>
        <taxon>Nymphalinae</taxon>
        <taxon>Euphydryas</taxon>
    </lineage>
</organism>
<evidence type="ECO:0000256" key="1">
    <source>
        <dbReference type="SAM" id="SignalP"/>
    </source>
</evidence>
<evidence type="ECO:0000313" key="2">
    <source>
        <dbReference type="EMBL" id="CAH2098262.1"/>
    </source>
</evidence>
<feature type="signal peptide" evidence="1">
    <location>
        <begin position="1"/>
        <end position="22"/>
    </location>
</feature>
<gene>
    <name evidence="2" type="ORF">EEDITHA_LOCUS13394</name>
</gene>
<comment type="caution">
    <text evidence="2">The sequence shown here is derived from an EMBL/GenBank/DDBJ whole genome shotgun (WGS) entry which is preliminary data.</text>
</comment>
<keyword evidence="3" id="KW-1185">Reference proteome</keyword>
<dbReference type="EMBL" id="CAKOGL010000019">
    <property type="protein sequence ID" value="CAH2098262.1"/>
    <property type="molecule type" value="Genomic_DNA"/>
</dbReference>
<dbReference type="Proteomes" id="UP001153954">
    <property type="component" value="Unassembled WGS sequence"/>
</dbReference>
<keyword evidence="1" id="KW-0732">Signal</keyword>
<protein>
    <submittedName>
        <fullName evidence="2">Uncharacterized protein</fullName>
    </submittedName>
</protein>
<feature type="chain" id="PRO_5043336648" evidence="1">
    <location>
        <begin position="23"/>
        <end position="98"/>
    </location>
</feature>